<dbReference type="AlphaFoldDB" id="A0AAN9L7M7"/>
<dbReference type="EMBL" id="JAYMYQ010000005">
    <property type="protein sequence ID" value="KAK7330972.1"/>
    <property type="molecule type" value="Genomic_DNA"/>
</dbReference>
<sequence>MKRAVIDILTSPLHAFNTQPLKEVYRGVDYEAIVMAIPDPYIMQYSINREKNSCLLQATPWLGGPNTEAELPFSMLTHGMSLPRAFVSAYEPGFVK</sequence>
<gene>
    <name evidence="1" type="ORF">VNO77_25179</name>
</gene>
<evidence type="ECO:0000313" key="1">
    <source>
        <dbReference type="EMBL" id="KAK7330972.1"/>
    </source>
</evidence>
<keyword evidence="2" id="KW-1185">Reference proteome</keyword>
<evidence type="ECO:0000313" key="2">
    <source>
        <dbReference type="Proteomes" id="UP001367508"/>
    </source>
</evidence>
<proteinExistence type="predicted"/>
<accession>A0AAN9L7M7</accession>
<organism evidence="1 2">
    <name type="scientific">Canavalia gladiata</name>
    <name type="common">Sword bean</name>
    <name type="synonym">Dolichos gladiatus</name>
    <dbReference type="NCBI Taxonomy" id="3824"/>
    <lineage>
        <taxon>Eukaryota</taxon>
        <taxon>Viridiplantae</taxon>
        <taxon>Streptophyta</taxon>
        <taxon>Embryophyta</taxon>
        <taxon>Tracheophyta</taxon>
        <taxon>Spermatophyta</taxon>
        <taxon>Magnoliopsida</taxon>
        <taxon>eudicotyledons</taxon>
        <taxon>Gunneridae</taxon>
        <taxon>Pentapetalae</taxon>
        <taxon>rosids</taxon>
        <taxon>fabids</taxon>
        <taxon>Fabales</taxon>
        <taxon>Fabaceae</taxon>
        <taxon>Papilionoideae</taxon>
        <taxon>50 kb inversion clade</taxon>
        <taxon>NPAAA clade</taxon>
        <taxon>indigoferoid/millettioid clade</taxon>
        <taxon>Phaseoleae</taxon>
        <taxon>Canavalia</taxon>
    </lineage>
</organism>
<dbReference type="Proteomes" id="UP001367508">
    <property type="component" value="Unassembled WGS sequence"/>
</dbReference>
<name>A0AAN9L7M7_CANGL</name>
<protein>
    <submittedName>
        <fullName evidence="1">Uncharacterized protein</fullName>
    </submittedName>
</protein>
<comment type="caution">
    <text evidence="1">The sequence shown here is derived from an EMBL/GenBank/DDBJ whole genome shotgun (WGS) entry which is preliminary data.</text>
</comment>
<reference evidence="1 2" key="1">
    <citation type="submission" date="2024-01" db="EMBL/GenBank/DDBJ databases">
        <title>The genomes of 5 underutilized Papilionoideae crops provide insights into root nodulation and disease resistanc.</title>
        <authorList>
            <person name="Jiang F."/>
        </authorList>
    </citation>
    <scope>NUCLEOTIDE SEQUENCE [LARGE SCALE GENOMIC DNA]</scope>
    <source>
        <strain evidence="1">LVBAO_FW01</strain>
        <tissue evidence="1">Leaves</tissue>
    </source>
</reference>